<dbReference type="Pfam" id="PF08402">
    <property type="entry name" value="TOBE_2"/>
    <property type="match status" value="1"/>
</dbReference>
<comment type="similarity">
    <text evidence="8">Belongs to the ABC transporter superfamily. Carbohydrate uptake transporter-1 (CUT1) (TC 3.A.1.1) family.</text>
</comment>
<dbReference type="Pfam" id="PF00005">
    <property type="entry name" value="ABC_tran"/>
    <property type="match status" value="1"/>
</dbReference>
<comment type="function">
    <text evidence="7">Part of the ABC transporter complex XacGHIJK involved in the uptake of xylose and arabinose. Responsible for energy coupling to the transport system.</text>
</comment>
<evidence type="ECO:0000256" key="6">
    <source>
        <dbReference type="ARBA" id="ARBA00051890"/>
    </source>
</evidence>
<dbReference type="SUPFAM" id="SSF52540">
    <property type="entry name" value="P-loop containing nucleoside triphosphate hydrolases"/>
    <property type="match status" value="1"/>
</dbReference>
<dbReference type="InterPro" id="IPR015855">
    <property type="entry name" value="ABC_transpr_MalK-like"/>
</dbReference>
<dbReference type="Gene3D" id="2.40.50.100">
    <property type="match status" value="1"/>
</dbReference>
<dbReference type="Proteomes" id="UP001597085">
    <property type="component" value="Unassembled WGS sequence"/>
</dbReference>
<evidence type="ECO:0000256" key="1">
    <source>
        <dbReference type="ARBA" id="ARBA00004202"/>
    </source>
</evidence>
<accession>A0ABD6CQN1</accession>
<dbReference type="InterPro" id="IPR008995">
    <property type="entry name" value="Mo/tungstate-bd_C_term_dom"/>
</dbReference>
<dbReference type="InterPro" id="IPR012340">
    <property type="entry name" value="NA-bd_OB-fold"/>
</dbReference>
<comment type="caution">
    <text evidence="13">The sequence shown here is derived from an EMBL/GenBank/DDBJ whole genome shotgun (WGS) entry which is preliminary data.</text>
</comment>
<name>A0ABD6CQN1_9EURY</name>
<dbReference type="InterPro" id="IPR027417">
    <property type="entry name" value="P-loop_NTPase"/>
</dbReference>
<evidence type="ECO:0000256" key="3">
    <source>
        <dbReference type="ARBA" id="ARBA00022741"/>
    </source>
</evidence>
<evidence type="ECO:0000256" key="11">
    <source>
        <dbReference type="SAM" id="MobiDB-lite"/>
    </source>
</evidence>
<dbReference type="PANTHER" id="PTHR43875">
    <property type="entry name" value="MALTODEXTRIN IMPORT ATP-BINDING PROTEIN MSMX"/>
    <property type="match status" value="1"/>
</dbReference>
<keyword evidence="4 13" id="KW-0067">ATP-binding</keyword>
<dbReference type="InterPro" id="IPR013611">
    <property type="entry name" value="Transp-assoc_OB_typ2"/>
</dbReference>
<dbReference type="PANTHER" id="PTHR43875:SF1">
    <property type="entry name" value="OSMOPROTECTIVE COMPOUNDS UPTAKE ATP-BINDING PROTEIN GGTA"/>
    <property type="match status" value="1"/>
</dbReference>
<dbReference type="CDD" id="cd03301">
    <property type="entry name" value="ABC_MalK_N"/>
    <property type="match status" value="1"/>
</dbReference>
<keyword evidence="14" id="KW-1185">Reference proteome</keyword>
<dbReference type="InterPro" id="IPR017871">
    <property type="entry name" value="ABC_transporter-like_CS"/>
</dbReference>
<dbReference type="InterPro" id="IPR047641">
    <property type="entry name" value="ABC_transpr_MalK/UgpC-like"/>
</dbReference>
<dbReference type="GO" id="GO:0022857">
    <property type="term" value="F:transmembrane transporter activity"/>
    <property type="evidence" value="ECO:0007669"/>
    <property type="project" value="UniProtKB-ARBA"/>
</dbReference>
<keyword evidence="2" id="KW-0813">Transport</keyword>
<evidence type="ECO:0000313" key="13">
    <source>
        <dbReference type="EMBL" id="MFD1600368.1"/>
    </source>
</evidence>
<evidence type="ECO:0000256" key="4">
    <source>
        <dbReference type="ARBA" id="ARBA00022840"/>
    </source>
</evidence>
<evidence type="ECO:0000256" key="7">
    <source>
        <dbReference type="ARBA" id="ARBA00053454"/>
    </source>
</evidence>
<evidence type="ECO:0000256" key="10">
    <source>
        <dbReference type="ARBA" id="ARBA00066315"/>
    </source>
</evidence>
<dbReference type="PROSITE" id="PS50893">
    <property type="entry name" value="ABC_TRANSPORTER_2"/>
    <property type="match status" value="1"/>
</dbReference>
<feature type="region of interest" description="Disordered" evidence="11">
    <location>
        <begin position="377"/>
        <end position="396"/>
    </location>
</feature>
<evidence type="ECO:0000256" key="8">
    <source>
        <dbReference type="ARBA" id="ARBA00061029"/>
    </source>
</evidence>
<dbReference type="InterPro" id="IPR003593">
    <property type="entry name" value="AAA+_ATPase"/>
</dbReference>
<dbReference type="Gene3D" id="2.40.50.140">
    <property type="entry name" value="Nucleic acid-binding proteins"/>
    <property type="match status" value="1"/>
</dbReference>
<comment type="catalytic activity">
    <reaction evidence="6">
        <text>L-arabinose(out) + ATP + H2O = L-arabinose(in) + ADP + phosphate + H(+)</text>
        <dbReference type="Rhea" id="RHEA:30007"/>
        <dbReference type="ChEBI" id="CHEBI:15377"/>
        <dbReference type="ChEBI" id="CHEBI:15378"/>
        <dbReference type="ChEBI" id="CHEBI:17535"/>
        <dbReference type="ChEBI" id="CHEBI:30616"/>
        <dbReference type="ChEBI" id="CHEBI:43474"/>
        <dbReference type="ChEBI" id="CHEBI:456216"/>
        <dbReference type="EC" id="7.5.2.13"/>
    </reaction>
    <physiologicalReaction direction="left-to-right" evidence="6">
        <dbReference type="Rhea" id="RHEA:30008"/>
    </physiologicalReaction>
</comment>
<dbReference type="AlphaFoldDB" id="A0ABD6CQN1"/>
<dbReference type="GO" id="GO:1902495">
    <property type="term" value="C:transmembrane transporter complex"/>
    <property type="evidence" value="ECO:0007669"/>
    <property type="project" value="UniProtKB-ARBA"/>
</dbReference>
<reference evidence="13 14" key="1">
    <citation type="journal article" date="2019" name="Int. J. Syst. Evol. Microbiol.">
        <title>The Global Catalogue of Microorganisms (GCM) 10K type strain sequencing project: providing services to taxonomists for standard genome sequencing and annotation.</title>
        <authorList>
            <consortium name="The Broad Institute Genomics Platform"/>
            <consortium name="The Broad Institute Genome Sequencing Center for Infectious Disease"/>
            <person name="Wu L."/>
            <person name="Ma J."/>
        </authorList>
    </citation>
    <scope>NUCLEOTIDE SEQUENCE [LARGE SCALE GENOMIC DNA]</scope>
    <source>
        <strain evidence="13 14">CGMCC 1.12121</strain>
    </source>
</reference>
<protein>
    <recommendedName>
        <fullName evidence="10">ABC-type D-xylose/L-arabinose transporter</fullName>
        <ecNumber evidence="10">7.5.2.13</ecNumber>
    </recommendedName>
</protein>
<dbReference type="SUPFAM" id="SSF50331">
    <property type="entry name" value="MOP-like"/>
    <property type="match status" value="1"/>
</dbReference>
<comment type="subcellular location">
    <subcellularLocation>
        <location evidence="1">Cell membrane</location>
        <topology evidence="1">Peripheral membrane protein</topology>
    </subcellularLocation>
</comment>
<evidence type="ECO:0000313" key="14">
    <source>
        <dbReference type="Proteomes" id="UP001597085"/>
    </source>
</evidence>
<dbReference type="EC" id="7.5.2.13" evidence="10"/>
<dbReference type="FunFam" id="3.40.50.300:FF:000042">
    <property type="entry name" value="Maltose/maltodextrin ABC transporter, ATP-binding protein"/>
    <property type="match status" value="1"/>
</dbReference>
<dbReference type="GO" id="GO:0005524">
    <property type="term" value="F:ATP binding"/>
    <property type="evidence" value="ECO:0007669"/>
    <property type="project" value="UniProtKB-KW"/>
</dbReference>
<evidence type="ECO:0000256" key="9">
    <source>
        <dbReference type="ARBA" id="ARBA00065962"/>
    </source>
</evidence>
<sequence length="396" mass="43629">MAGVTFDDVTKVYEDKNEQIVAVEDLNLSIDDGEFLVLVGPSGCGKSTTLRMVAGLETITEGTISIGDTVVNGLEPRERDIAMVFQNYALYPHKTVQQNMAFGLKYSSDLSKQEINERVRETAEMMGIDDQLSEKPDQMSGGQRQRVALGRAIVRQPQVFLFDEPLSNLDAKLRTKMRTEISQLQNELEITSIYVTHDQAEAMTMGDIVAVMNAGKLQQAAPPNEVYNHPANEFVAGFIGSPSMNFLSATYQSDHGTARLVSTDERTEYPLAEQIDDQIDATHGDRIRIGVRPEDLQVVRDPEGWENAELFDATIKVVEPMGSDNYLTIDVNGADEVWDARVDSAYAPEVGTQVAVAFDESVVHLFDETGETLKSQGLSEASFHGEVDESVPVGKQ</sequence>
<dbReference type="PROSITE" id="PS00211">
    <property type="entry name" value="ABC_TRANSPORTER_1"/>
    <property type="match status" value="1"/>
</dbReference>
<feature type="domain" description="ABC transporter" evidence="12">
    <location>
        <begin position="4"/>
        <end position="239"/>
    </location>
</feature>
<dbReference type="GO" id="GO:0005886">
    <property type="term" value="C:plasma membrane"/>
    <property type="evidence" value="ECO:0007669"/>
    <property type="project" value="UniProtKB-SubCell"/>
</dbReference>
<comment type="subunit">
    <text evidence="9">The complex is composed of two ATP-binding proteins (XacJ and XacK), two transmembrane proteins (XacH and XacI) and a solute-binding protein (XacG).</text>
</comment>
<evidence type="ECO:0000256" key="5">
    <source>
        <dbReference type="ARBA" id="ARBA00050355"/>
    </source>
</evidence>
<gene>
    <name evidence="13" type="ORF">ACFSBX_15580</name>
</gene>
<evidence type="ECO:0000259" key="12">
    <source>
        <dbReference type="PROSITE" id="PS50893"/>
    </source>
</evidence>
<dbReference type="NCBIfam" id="NF008653">
    <property type="entry name" value="PRK11650.1"/>
    <property type="match status" value="1"/>
</dbReference>
<dbReference type="EMBL" id="JBHUDK010000014">
    <property type="protein sequence ID" value="MFD1600368.1"/>
    <property type="molecule type" value="Genomic_DNA"/>
</dbReference>
<dbReference type="InterPro" id="IPR003439">
    <property type="entry name" value="ABC_transporter-like_ATP-bd"/>
</dbReference>
<proteinExistence type="inferred from homology"/>
<organism evidence="13 14">
    <name type="scientific">Halobellus rarus</name>
    <dbReference type="NCBI Taxonomy" id="1126237"/>
    <lineage>
        <taxon>Archaea</taxon>
        <taxon>Methanobacteriati</taxon>
        <taxon>Methanobacteriota</taxon>
        <taxon>Stenosarchaea group</taxon>
        <taxon>Halobacteria</taxon>
        <taxon>Halobacteriales</taxon>
        <taxon>Haloferacaceae</taxon>
        <taxon>Halobellus</taxon>
    </lineage>
</organism>
<dbReference type="Gene3D" id="3.40.50.300">
    <property type="entry name" value="P-loop containing nucleotide triphosphate hydrolases"/>
    <property type="match status" value="1"/>
</dbReference>
<evidence type="ECO:0000256" key="2">
    <source>
        <dbReference type="ARBA" id="ARBA00022448"/>
    </source>
</evidence>
<keyword evidence="3" id="KW-0547">Nucleotide-binding</keyword>
<comment type="catalytic activity">
    <reaction evidence="5">
        <text>D-xylose(out) + ATP + H2O = D-xylose(in) + ADP + phosphate + H(+)</text>
        <dbReference type="Rhea" id="RHEA:29899"/>
        <dbReference type="ChEBI" id="CHEBI:15377"/>
        <dbReference type="ChEBI" id="CHEBI:15378"/>
        <dbReference type="ChEBI" id="CHEBI:30616"/>
        <dbReference type="ChEBI" id="CHEBI:43474"/>
        <dbReference type="ChEBI" id="CHEBI:53455"/>
        <dbReference type="ChEBI" id="CHEBI:456216"/>
        <dbReference type="EC" id="7.5.2.13"/>
    </reaction>
    <physiologicalReaction direction="left-to-right" evidence="5">
        <dbReference type="Rhea" id="RHEA:29900"/>
    </physiologicalReaction>
</comment>
<dbReference type="SMART" id="SM00382">
    <property type="entry name" value="AAA"/>
    <property type="match status" value="1"/>
</dbReference>
<dbReference type="RefSeq" id="WP_256421905.1">
    <property type="nucleotide sequence ID" value="NZ_JANHDI010000009.1"/>
</dbReference>